<sequence>MILNSLQFSSSGQSLHPRLHPQSLRTFLLTHNFLLSHLRHLVTPCQRLSPPSPPSPVEESLPPDPGPEIDPLPTPSAEYLRPPPAPVSHEIFLSVPPQPVSVTSQQKGDVITVGGEEFLVPAELSPVVTLPEYRSQVRYSQGTAPATHPHQEVVKVLSPHSVASQPPLSRHSVHVNNTFPLKASPSTSHVTAIRRVHPECLQNHNCLDAEICLTGGASTSVSSLRMCVLVTLSVAHVTHPAVFVPTCPQPSRCGAAVVANMTVCP</sequence>
<name>A0A8J5K3Y6_HOMAM</name>
<comment type="caution">
    <text evidence="2">The sequence shown here is derived from an EMBL/GenBank/DDBJ whole genome shotgun (WGS) entry which is preliminary data.</text>
</comment>
<organism evidence="2 3">
    <name type="scientific">Homarus americanus</name>
    <name type="common">American lobster</name>
    <dbReference type="NCBI Taxonomy" id="6706"/>
    <lineage>
        <taxon>Eukaryota</taxon>
        <taxon>Metazoa</taxon>
        <taxon>Ecdysozoa</taxon>
        <taxon>Arthropoda</taxon>
        <taxon>Crustacea</taxon>
        <taxon>Multicrustacea</taxon>
        <taxon>Malacostraca</taxon>
        <taxon>Eumalacostraca</taxon>
        <taxon>Eucarida</taxon>
        <taxon>Decapoda</taxon>
        <taxon>Pleocyemata</taxon>
        <taxon>Astacidea</taxon>
        <taxon>Nephropoidea</taxon>
        <taxon>Nephropidae</taxon>
        <taxon>Homarus</taxon>
    </lineage>
</organism>
<evidence type="ECO:0000313" key="3">
    <source>
        <dbReference type="Proteomes" id="UP000747542"/>
    </source>
</evidence>
<gene>
    <name evidence="2" type="ORF">Hamer_G012373</name>
</gene>
<reference evidence="2" key="1">
    <citation type="journal article" date="2021" name="Sci. Adv.">
        <title>The American lobster genome reveals insights on longevity, neural, and immune adaptations.</title>
        <authorList>
            <person name="Polinski J.M."/>
            <person name="Zimin A.V."/>
            <person name="Clark K.F."/>
            <person name="Kohn A.B."/>
            <person name="Sadowski N."/>
            <person name="Timp W."/>
            <person name="Ptitsyn A."/>
            <person name="Khanna P."/>
            <person name="Romanova D.Y."/>
            <person name="Williams P."/>
            <person name="Greenwood S.J."/>
            <person name="Moroz L.L."/>
            <person name="Walt D.R."/>
            <person name="Bodnar A.G."/>
        </authorList>
    </citation>
    <scope>NUCLEOTIDE SEQUENCE</scope>
    <source>
        <strain evidence="2">GMGI-L3</strain>
    </source>
</reference>
<dbReference type="EMBL" id="JAHLQT010014894">
    <property type="protein sequence ID" value="KAG7170132.1"/>
    <property type="molecule type" value="Genomic_DNA"/>
</dbReference>
<protein>
    <submittedName>
        <fullName evidence="2">Uncharacterized protein</fullName>
    </submittedName>
</protein>
<dbReference type="Proteomes" id="UP000747542">
    <property type="component" value="Unassembled WGS sequence"/>
</dbReference>
<evidence type="ECO:0000313" key="2">
    <source>
        <dbReference type="EMBL" id="KAG7170132.1"/>
    </source>
</evidence>
<feature type="region of interest" description="Disordered" evidence="1">
    <location>
        <begin position="46"/>
        <end position="78"/>
    </location>
</feature>
<evidence type="ECO:0000256" key="1">
    <source>
        <dbReference type="SAM" id="MobiDB-lite"/>
    </source>
</evidence>
<feature type="compositionally biased region" description="Pro residues" evidence="1">
    <location>
        <begin position="50"/>
        <end position="74"/>
    </location>
</feature>
<dbReference type="AlphaFoldDB" id="A0A8J5K3Y6"/>
<keyword evidence="3" id="KW-1185">Reference proteome</keyword>
<accession>A0A8J5K3Y6</accession>
<proteinExistence type="predicted"/>